<dbReference type="RefSeq" id="WP_046038325.1">
    <property type="nucleotide sequence ID" value="NZ_LACC01000008.1"/>
</dbReference>
<protein>
    <submittedName>
        <fullName evidence="2">Feruloyl-CoA synthase</fullName>
    </submittedName>
</protein>
<evidence type="ECO:0000259" key="1">
    <source>
        <dbReference type="Pfam" id="PF00501"/>
    </source>
</evidence>
<dbReference type="InterPro" id="IPR000873">
    <property type="entry name" value="AMP-dep_synth/lig_dom"/>
</dbReference>
<dbReference type="PANTHER" id="PTHR43201:SF32">
    <property type="entry name" value="2-SUCCINYLBENZOATE--COA LIGASE, CHLOROPLASTIC_PEROXISOMAL"/>
    <property type="match status" value="1"/>
</dbReference>
<dbReference type="GO" id="GO:0031956">
    <property type="term" value="F:medium-chain fatty acid-CoA ligase activity"/>
    <property type="evidence" value="ECO:0007669"/>
    <property type="project" value="TreeGrafter"/>
</dbReference>
<organism evidence="2 3">
    <name type="scientific">Pseudomonas fluorescens</name>
    <dbReference type="NCBI Taxonomy" id="294"/>
    <lineage>
        <taxon>Bacteria</taxon>
        <taxon>Pseudomonadati</taxon>
        <taxon>Pseudomonadota</taxon>
        <taxon>Gammaproteobacteria</taxon>
        <taxon>Pseudomonadales</taxon>
        <taxon>Pseudomonadaceae</taxon>
        <taxon>Pseudomonas</taxon>
    </lineage>
</organism>
<dbReference type="PANTHER" id="PTHR43201">
    <property type="entry name" value="ACYL-COA SYNTHETASE"/>
    <property type="match status" value="1"/>
</dbReference>
<dbReference type="PATRIC" id="fig|294.132.peg.5698"/>
<dbReference type="AlphaFoldDB" id="A0A0F4TZH6"/>
<dbReference type="Pfam" id="PF00501">
    <property type="entry name" value="AMP-binding"/>
    <property type="match status" value="1"/>
</dbReference>
<feature type="domain" description="AMP-dependent synthetase/ligase" evidence="1">
    <location>
        <begin position="58"/>
        <end position="437"/>
    </location>
</feature>
<evidence type="ECO:0000313" key="2">
    <source>
        <dbReference type="EMBL" id="KJZ49469.1"/>
    </source>
</evidence>
<sequence>MSSEFRSQPHTQISAPRYRHVSIGRAAVEVTEQQGALHMRSLEPLAEYPPRLLDRLVHWAKVRPEQTFIAARQADGDWRRVSYAQMLDSVRAIAQSLLSYGLSADKPLVLLSGNDIEHLQLAFGALYAGIPYCPVSPAYSLLSQDFAKLRHVCDLLQPGLVFVSDAAAYQRAIDAVLPVETPMITVRGDIAGRRQVSFASLLEQPGGAEAEAAFASTGPDSIAKFLFTSGSTKLPKAVITTQRMLCSNQQMLLQTFPVFGEEPPVLVDWLPWNHTFGGSHNVGIVLYNGGSFYLDDGKPTAQGFAQTLRNLKEVSPTAYLTVPKGWEELASALEQDAELREVFFKRISLFFFAAAGLSQSVWDRLDRISEQHCGERIRMMAGLGMTEASPSCTFTTGPLSMAGYVGLPAPGCEVRLVPVDGKLEGRFRGPHIMPGYWRSPQQTLDAFDPQGFYCSGDALKLADPRDPQLGLMFDGRIAEDFKLSSGVFVSVGPLRSRAVLEGSPYVQDLVVTAPDRECLGALVFARMFECRRLSGLAASASDAEVLASAPVREWFAGWLQRLNREATGNASRLEWIALLDEPASIDRGEITDKGSINQRAVLQWRAEQVEALYRGLDPAILRAGAKS</sequence>
<proteinExistence type="predicted"/>
<dbReference type="CDD" id="cd05921">
    <property type="entry name" value="FCS"/>
    <property type="match status" value="1"/>
</dbReference>
<evidence type="ECO:0000313" key="3">
    <source>
        <dbReference type="Proteomes" id="UP000033588"/>
    </source>
</evidence>
<accession>A0A0F4TZH6</accession>
<name>A0A0F4TZH6_PSEFL</name>
<dbReference type="SUPFAM" id="SSF56801">
    <property type="entry name" value="Acetyl-CoA synthetase-like"/>
    <property type="match status" value="1"/>
</dbReference>
<dbReference type="InterPro" id="IPR042099">
    <property type="entry name" value="ANL_N_sf"/>
</dbReference>
<dbReference type="Gene3D" id="3.40.50.12780">
    <property type="entry name" value="N-terminal domain of ligase-like"/>
    <property type="match status" value="1"/>
</dbReference>
<dbReference type="EMBL" id="LACC01000008">
    <property type="protein sequence ID" value="KJZ49469.1"/>
    <property type="molecule type" value="Genomic_DNA"/>
</dbReference>
<dbReference type="Proteomes" id="UP000033588">
    <property type="component" value="Unassembled WGS sequence"/>
</dbReference>
<comment type="caution">
    <text evidence="2">The sequence shown here is derived from an EMBL/GenBank/DDBJ whole genome shotgun (WGS) entry which is preliminary data.</text>
</comment>
<gene>
    <name evidence="2" type="ORF">VC35_05600</name>
</gene>
<reference evidence="2 3" key="1">
    <citation type="submission" date="2015-03" db="EMBL/GenBank/DDBJ databases">
        <title>Comparative genomics of Pseudomonas insights into diversity of traits involved in vanlence and defense.</title>
        <authorList>
            <person name="Qin Y."/>
        </authorList>
    </citation>
    <scope>NUCLEOTIDE SEQUENCE [LARGE SCALE GENOMIC DNA]</scope>
    <source>
        <strain evidence="2 3">C8</strain>
    </source>
</reference>
<dbReference type="GO" id="GO:0006631">
    <property type="term" value="P:fatty acid metabolic process"/>
    <property type="evidence" value="ECO:0007669"/>
    <property type="project" value="TreeGrafter"/>
</dbReference>
<dbReference type="OrthoDB" id="9803968at2"/>